<feature type="domain" description="Multidrug resistance protein MdtA-like alpha-helical hairpin" evidence="5">
    <location>
        <begin position="125"/>
        <end position="194"/>
    </location>
</feature>
<feature type="transmembrane region" description="Helical" evidence="4">
    <location>
        <begin position="18"/>
        <end position="39"/>
    </location>
</feature>
<dbReference type="PANTHER" id="PTHR30158">
    <property type="entry name" value="ACRA/E-RELATED COMPONENT OF DRUG EFFLUX TRANSPORTER"/>
    <property type="match status" value="1"/>
</dbReference>
<dbReference type="Gene3D" id="2.40.420.20">
    <property type="match status" value="1"/>
</dbReference>
<evidence type="ECO:0000313" key="9">
    <source>
        <dbReference type="EMBL" id="SHM36867.1"/>
    </source>
</evidence>
<evidence type="ECO:0000256" key="1">
    <source>
        <dbReference type="ARBA" id="ARBA00004519"/>
    </source>
</evidence>
<keyword evidence="4" id="KW-0472">Membrane</keyword>
<comment type="subcellular location">
    <subcellularLocation>
        <location evidence="1">Cell inner membrane</location>
        <topology evidence="1">Lipid-anchor</topology>
    </subcellularLocation>
</comment>
<dbReference type="STRING" id="44933.SAMN05660971_02854"/>
<evidence type="ECO:0000256" key="4">
    <source>
        <dbReference type="SAM" id="Phobius"/>
    </source>
</evidence>
<organism evidence="9 10">
    <name type="scientific">Halomonas cupida</name>
    <dbReference type="NCBI Taxonomy" id="44933"/>
    <lineage>
        <taxon>Bacteria</taxon>
        <taxon>Pseudomonadati</taxon>
        <taxon>Pseudomonadota</taxon>
        <taxon>Gammaproteobacteria</taxon>
        <taxon>Oceanospirillales</taxon>
        <taxon>Halomonadaceae</taxon>
        <taxon>Halomonas</taxon>
    </lineage>
</organism>
<dbReference type="Proteomes" id="UP000184123">
    <property type="component" value="Unassembled WGS sequence"/>
</dbReference>
<dbReference type="InterPro" id="IPR058792">
    <property type="entry name" value="Beta-barrel_RND_2"/>
</dbReference>
<gene>
    <name evidence="9" type="ORF">SAMN05660971_02854</name>
</gene>
<dbReference type="GO" id="GO:0046677">
    <property type="term" value="P:response to antibiotic"/>
    <property type="evidence" value="ECO:0007669"/>
    <property type="project" value="TreeGrafter"/>
</dbReference>
<keyword evidence="3" id="KW-0175">Coiled coil</keyword>
<evidence type="ECO:0000259" key="6">
    <source>
        <dbReference type="Pfam" id="PF25917"/>
    </source>
</evidence>
<dbReference type="InterPro" id="IPR058637">
    <property type="entry name" value="YknX-like_C"/>
</dbReference>
<dbReference type="Pfam" id="PF25917">
    <property type="entry name" value="BSH_RND"/>
    <property type="match status" value="1"/>
</dbReference>
<evidence type="ECO:0000256" key="2">
    <source>
        <dbReference type="ARBA" id="ARBA00009477"/>
    </source>
</evidence>
<evidence type="ECO:0000259" key="7">
    <source>
        <dbReference type="Pfam" id="PF25954"/>
    </source>
</evidence>
<protein>
    <submittedName>
        <fullName evidence="9">RND family efflux transporter, MFP subunit</fullName>
    </submittedName>
</protein>
<evidence type="ECO:0000256" key="3">
    <source>
        <dbReference type="SAM" id="Coils"/>
    </source>
</evidence>
<feature type="domain" description="Multidrug resistance protein MdtA-like barrel-sandwich hybrid" evidence="6">
    <location>
        <begin position="84"/>
        <end position="224"/>
    </location>
</feature>
<dbReference type="EMBL" id="FRCA01000007">
    <property type="protein sequence ID" value="SHM36867.1"/>
    <property type="molecule type" value="Genomic_DNA"/>
</dbReference>
<accession>A0A1M7I8T9</accession>
<dbReference type="Gene3D" id="1.10.287.470">
    <property type="entry name" value="Helix hairpin bin"/>
    <property type="match status" value="1"/>
</dbReference>
<dbReference type="SUPFAM" id="SSF111369">
    <property type="entry name" value="HlyD-like secretion proteins"/>
    <property type="match status" value="1"/>
</dbReference>
<evidence type="ECO:0000259" key="8">
    <source>
        <dbReference type="Pfam" id="PF25989"/>
    </source>
</evidence>
<keyword evidence="4" id="KW-0812">Transmembrane</keyword>
<dbReference type="InterPro" id="IPR058625">
    <property type="entry name" value="MdtA-like_BSH"/>
</dbReference>
<reference evidence="9 10" key="1">
    <citation type="submission" date="2016-11" db="EMBL/GenBank/DDBJ databases">
        <authorList>
            <person name="Jaros S."/>
            <person name="Januszkiewicz K."/>
            <person name="Wedrychowicz H."/>
        </authorList>
    </citation>
    <scope>NUCLEOTIDE SEQUENCE [LARGE SCALE GENOMIC DNA]</scope>
    <source>
        <strain evidence="9 10">DSM 4740</strain>
    </source>
</reference>
<dbReference type="InterPro" id="IPR058624">
    <property type="entry name" value="MdtA-like_HH"/>
</dbReference>
<dbReference type="GO" id="GO:0022857">
    <property type="term" value="F:transmembrane transporter activity"/>
    <property type="evidence" value="ECO:0007669"/>
    <property type="project" value="InterPro"/>
</dbReference>
<dbReference type="InterPro" id="IPR006143">
    <property type="entry name" value="RND_pump_MFP"/>
</dbReference>
<dbReference type="Gene3D" id="2.40.30.170">
    <property type="match status" value="1"/>
</dbReference>
<dbReference type="GO" id="GO:0005886">
    <property type="term" value="C:plasma membrane"/>
    <property type="evidence" value="ECO:0007669"/>
    <property type="project" value="UniProtKB-SubCell"/>
</dbReference>
<dbReference type="Pfam" id="PF25876">
    <property type="entry name" value="HH_MFP_RND"/>
    <property type="match status" value="1"/>
</dbReference>
<feature type="domain" description="CusB-like beta-barrel" evidence="7">
    <location>
        <begin position="260"/>
        <end position="318"/>
    </location>
</feature>
<name>A0A1M7I8T9_9GAMM</name>
<dbReference type="Pfam" id="PF25989">
    <property type="entry name" value="YknX_C"/>
    <property type="match status" value="1"/>
</dbReference>
<dbReference type="FunFam" id="2.40.420.20:FF:000001">
    <property type="entry name" value="Efflux RND transporter periplasmic adaptor subunit"/>
    <property type="match status" value="1"/>
</dbReference>
<evidence type="ECO:0000259" key="5">
    <source>
        <dbReference type="Pfam" id="PF25876"/>
    </source>
</evidence>
<dbReference type="Pfam" id="PF25954">
    <property type="entry name" value="Beta-barrel_RND_2"/>
    <property type="match status" value="1"/>
</dbReference>
<comment type="similarity">
    <text evidence="2">Belongs to the membrane fusion protein (MFP) (TC 8.A.1) family.</text>
</comment>
<evidence type="ECO:0000313" key="10">
    <source>
        <dbReference type="Proteomes" id="UP000184123"/>
    </source>
</evidence>
<dbReference type="PANTHER" id="PTHR30158:SF26">
    <property type="entry name" value="RESISTANCE-NODULATION-CELL DIVISION (RND) MULTIDRUG EFFLUX MEMBRANE FUSION PROTEIN MEXE"/>
    <property type="match status" value="1"/>
</dbReference>
<sequence>MSYPAPARGRRGHLPPRLATRVFSIHMLVAMTVVLGAIATAGCDSQADGLGQEAPPPPEVSVAEVVVQDVSFWDEFTGHIEAVETVELRSRVAGYIDSIHYTEGQSVDKGDVLFTIDQRPYRASLDSAEADLQRARARVELTRGEAARAERLAQTQAISREELDQRRAASLQAQADLHAAQAALETARLNMEFTEVRAPIAGRTGRALITVGNLVSDASLLTSIVSLDKVHVHFYSDEQTWLQYGDMARSGERLSSRENRTPVRVGLANDGGYPYRGEVDFVDNQLDADSGTMLIRAVLDNDAGRFSPGMFARVQMRGGSSDRAILVDDKAILTDQDRKYVYVVDAEGLAIRKDVELGRMADGLRVIRTGLEPGDRVVVRGTQRIFYPGMQVAANSIEMPGGEPGERELATTH</sequence>
<dbReference type="NCBIfam" id="TIGR01730">
    <property type="entry name" value="RND_mfp"/>
    <property type="match status" value="1"/>
</dbReference>
<feature type="coiled-coil region" evidence="3">
    <location>
        <begin position="125"/>
        <end position="152"/>
    </location>
</feature>
<keyword evidence="4" id="KW-1133">Transmembrane helix</keyword>
<proteinExistence type="inferred from homology"/>
<dbReference type="Gene3D" id="2.40.50.100">
    <property type="match status" value="1"/>
</dbReference>
<dbReference type="AlphaFoldDB" id="A0A1M7I8T9"/>
<feature type="domain" description="YknX-like C-terminal permuted SH3-like" evidence="8">
    <location>
        <begin position="329"/>
        <end position="392"/>
    </location>
</feature>